<sequence>MVWDVADHYNFDPPDGTPFYLYPVHTRHNQHFLYKDKMIIAQQNGQVVTYVGGDVPFVMMAPSEILRDRQTFDIQFF</sequence>
<accession>A0ABR2K3V9</accession>
<evidence type="ECO:0000313" key="1">
    <source>
        <dbReference type="EMBL" id="KAK8885803.1"/>
    </source>
</evidence>
<organism evidence="1 2">
    <name type="scientific">Tritrichomonas musculus</name>
    <dbReference type="NCBI Taxonomy" id="1915356"/>
    <lineage>
        <taxon>Eukaryota</taxon>
        <taxon>Metamonada</taxon>
        <taxon>Parabasalia</taxon>
        <taxon>Tritrichomonadida</taxon>
        <taxon>Tritrichomonadidae</taxon>
        <taxon>Tritrichomonas</taxon>
    </lineage>
</organism>
<evidence type="ECO:0000313" key="2">
    <source>
        <dbReference type="Proteomes" id="UP001470230"/>
    </source>
</evidence>
<proteinExistence type="predicted"/>
<gene>
    <name evidence="1" type="ORF">M9Y10_041257</name>
</gene>
<keyword evidence="2" id="KW-1185">Reference proteome</keyword>
<comment type="caution">
    <text evidence="1">The sequence shown here is derived from an EMBL/GenBank/DDBJ whole genome shotgun (WGS) entry which is preliminary data.</text>
</comment>
<protein>
    <submittedName>
        <fullName evidence="1">Uncharacterized protein</fullName>
    </submittedName>
</protein>
<dbReference type="EMBL" id="JAPFFF010000007">
    <property type="protein sequence ID" value="KAK8885803.1"/>
    <property type="molecule type" value="Genomic_DNA"/>
</dbReference>
<reference evidence="1 2" key="1">
    <citation type="submission" date="2024-04" db="EMBL/GenBank/DDBJ databases">
        <title>Tritrichomonas musculus Genome.</title>
        <authorList>
            <person name="Alves-Ferreira E."/>
            <person name="Grigg M."/>
            <person name="Lorenzi H."/>
            <person name="Galac M."/>
        </authorList>
    </citation>
    <scope>NUCLEOTIDE SEQUENCE [LARGE SCALE GENOMIC DNA]</scope>
    <source>
        <strain evidence="1 2">EAF2021</strain>
    </source>
</reference>
<name>A0ABR2K3V9_9EUKA</name>
<dbReference type="Proteomes" id="UP001470230">
    <property type="component" value="Unassembled WGS sequence"/>
</dbReference>